<dbReference type="GO" id="GO:0008233">
    <property type="term" value="F:peptidase activity"/>
    <property type="evidence" value="ECO:0007669"/>
    <property type="project" value="UniProtKB-KW"/>
</dbReference>
<dbReference type="PANTHER" id="PTHR30217:SF6">
    <property type="entry name" value="TRNA HYDROXYLATION PROTEIN P"/>
    <property type="match status" value="1"/>
</dbReference>
<name>K1TVN0_9ZZZZ</name>
<keyword evidence="2" id="KW-0378">Hydrolase</keyword>
<comment type="caution">
    <text evidence="4">The sequence shown here is derived from an EMBL/GenBank/DDBJ whole genome shotgun (WGS) entry which is preliminary data.</text>
</comment>
<accession>K1TVN0</accession>
<dbReference type="Pfam" id="PF01136">
    <property type="entry name" value="Peptidase_U32"/>
    <property type="match status" value="1"/>
</dbReference>
<sequence>IVNYLTANEFYNMGAERIVTARELSLSEIAEIRAKTPKELQIECFVHGSMCMSFSGRCLLSNYLTGRDANRGECAQPCRWQYALMEKTREGRYFPVNEEEDGTYILNSEDMCMIEHIPELVDAGIDSFKMRAEQNPHIIRRS</sequence>
<evidence type="ECO:0000256" key="1">
    <source>
        <dbReference type="ARBA" id="ARBA00022670"/>
    </source>
</evidence>
<organism evidence="4">
    <name type="scientific">human gut metagenome</name>
    <dbReference type="NCBI Taxonomy" id="408170"/>
    <lineage>
        <taxon>unclassified sequences</taxon>
        <taxon>metagenomes</taxon>
        <taxon>organismal metagenomes</taxon>
    </lineage>
</organism>
<dbReference type="PANTHER" id="PTHR30217">
    <property type="entry name" value="PEPTIDASE U32 FAMILY"/>
    <property type="match status" value="1"/>
</dbReference>
<protein>
    <submittedName>
        <fullName evidence="4">Peptidase, U32 family</fullName>
    </submittedName>
</protein>
<gene>
    <name evidence="4" type="ORF">OBE_03971</name>
</gene>
<comment type="similarity">
    <text evidence="3">Belongs to the peptidase U32 family.</text>
</comment>
<evidence type="ECO:0000256" key="3">
    <source>
        <dbReference type="ARBA" id="ARBA00038374"/>
    </source>
</evidence>
<evidence type="ECO:0000313" key="4">
    <source>
        <dbReference type="EMBL" id="EKC70280.1"/>
    </source>
</evidence>
<dbReference type="EMBL" id="AJWZ01002689">
    <property type="protein sequence ID" value="EKC70280.1"/>
    <property type="molecule type" value="Genomic_DNA"/>
</dbReference>
<dbReference type="InterPro" id="IPR001539">
    <property type="entry name" value="Peptidase_U32"/>
</dbReference>
<dbReference type="AlphaFoldDB" id="K1TVN0"/>
<feature type="non-terminal residue" evidence="4">
    <location>
        <position position="1"/>
    </location>
</feature>
<dbReference type="PROSITE" id="PS01276">
    <property type="entry name" value="PEPTIDASE_U32"/>
    <property type="match status" value="1"/>
</dbReference>
<keyword evidence="1" id="KW-0645">Protease</keyword>
<dbReference type="GO" id="GO:0006508">
    <property type="term" value="P:proteolysis"/>
    <property type="evidence" value="ECO:0007669"/>
    <property type="project" value="UniProtKB-KW"/>
</dbReference>
<dbReference type="InterPro" id="IPR051454">
    <property type="entry name" value="RNA/ubiquinone_mod_enzymes"/>
</dbReference>
<proteinExistence type="inferred from homology"/>
<reference evidence="4" key="1">
    <citation type="journal article" date="2013" name="Environ. Microbiol.">
        <title>Microbiota from the distal guts of lean and obese adolescents exhibit partial functional redundancy besides clear differences in community structure.</title>
        <authorList>
            <person name="Ferrer M."/>
            <person name="Ruiz A."/>
            <person name="Lanza F."/>
            <person name="Haange S.B."/>
            <person name="Oberbach A."/>
            <person name="Till H."/>
            <person name="Bargiela R."/>
            <person name="Campoy C."/>
            <person name="Segura M.T."/>
            <person name="Richter M."/>
            <person name="von Bergen M."/>
            <person name="Seifert J."/>
            <person name="Suarez A."/>
        </authorList>
    </citation>
    <scope>NUCLEOTIDE SEQUENCE</scope>
</reference>
<evidence type="ECO:0000256" key="2">
    <source>
        <dbReference type="ARBA" id="ARBA00022801"/>
    </source>
</evidence>